<dbReference type="InterPro" id="IPR011990">
    <property type="entry name" value="TPR-like_helical_dom_sf"/>
</dbReference>
<dbReference type="EMBL" id="CP003012">
    <property type="protein sequence ID" value="AEO69469.1"/>
    <property type="molecule type" value="Genomic_DNA"/>
</dbReference>
<evidence type="ECO:0000256" key="3">
    <source>
        <dbReference type="SAM" id="MobiDB-lite"/>
    </source>
</evidence>
<dbReference type="InterPro" id="IPR002885">
    <property type="entry name" value="PPR_rpt"/>
</dbReference>
<dbReference type="PANTHER" id="PTHR47939:SF13">
    <property type="entry name" value="OS03G0201400 PROTEIN"/>
    <property type="match status" value="1"/>
</dbReference>
<name>G2R971_THETT</name>
<dbReference type="STRING" id="578455.G2R971"/>
<evidence type="ECO:0000256" key="2">
    <source>
        <dbReference type="PROSITE-ProRule" id="PRU00708"/>
    </source>
</evidence>
<dbReference type="RefSeq" id="XP_003655805.1">
    <property type="nucleotide sequence ID" value="XM_003655757.1"/>
</dbReference>
<proteinExistence type="predicted"/>
<dbReference type="GeneID" id="11520186"/>
<feature type="compositionally biased region" description="Polar residues" evidence="3">
    <location>
        <begin position="281"/>
        <end position="293"/>
    </location>
</feature>
<dbReference type="PROSITE" id="PS51375">
    <property type="entry name" value="PPR"/>
    <property type="match status" value="2"/>
</dbReference>
<dbReference type="HOGENOM" id="CLU_007681_2_0_1"/>
<gene>
    <name evidence="4" type="ORF">THITE_2119910</name>
</gene>
<evidence type="ECO:0000313" key="4">
    <source>
        <dbReference type="EMBL" id="AEO69469.1"/>
    </source>
</evidence>
<feature type="region of interest" description="Disordered" evidence="3">
    <location>
        <begin position="38"/>
        <end position="103"/>
    </location>
</feature>
<dbReference type="KEGG" id="ttt:THITE_2119910"/>
<dbReference type="eggNOG" id="KOG4197">
    <property type="taxonomic scope" value="Eukaryota"/>
</dbReference>
<protein>
    <recommendedName>
        <fullName evidence="6">Pentacotripeptide-repeat region of PRORP domain-containing protein</fullName>
    </recommendedName>
</protein>
<feature type="repeat" description="PPR" evidence="2">
    <location>
        <begin position="764"/>
        <end position="798"/>
    </location>
</feature>
<reference evidence="4 5" key="1">
    <citation type="journal article" date="2011" name="Nat. Biotechnol.">
        <title>Comparative genomic analysis of the thermophilic biomass-degrading fungi Myceliophthora thermophila and Thielavia terrestris.</title>
        <authorList>
            <person name="Berka R.M."/>
            <person name="Grigoriev I.V."/>
            <person name="Otillar R."/>
            <person name="Salamov A."/>
            <person name="Grimwood J."/>
            <person name="Reid I."/>
            <person name="Ishmael N."/>
            <person name="John T."/>
            <person name="Darmond C."/>
            <person name="Moisan M.-C."/>
            <person name="Henrissat B."/>
            <person name="Coutinho P.M."/>
            <person name="Lombard V."/>
            <person name="Natvig D.O."/>
            <person name="Lindquist E."/>
            <person name="Schmutz J."/>
            <person name="Lucas S."/>
            <person name="Harris P."/>
            <person name="Powlowski J."/>
            <person name="Bellemare A."/>
            <person name="Taylor D."/>
            <person name="Butler G."/>
            <person name="de Vries R.P."/>
            <person name="Allijn I.E."/>
            <person name="van den Brink J."/>
            <person name="Ushinsky S."/>
            <person name="Storms R."/>
            <person name="Powell A.J."/>
            <person name="Paulsen I.T."/>
            <person name="Elbourne L.D.H."/>
            <person name="Baker S.E."/>
            <person name="Magnuson J."/>
            <person name="LaBoissiere S."/>
            <person name="Clutterbuck A.J."/>
            <person name="Martinez D."/>
            <person name="Wogulis M."/>
            <person name="de Leon A.L."/>
            <person name="Rey M.W."/>
            <person name="Tsang A."/>
        </authorList>
    </citation>
    <scope>NUCLEOTIDE SEQUENCE [LARGE SCALE GENOMIC DNA]</scope>
    <source>
        <strain evidence="5">ATCC 38088 / NRRL 8126</strain>
    </source>
</reference>
<evidence type="ECO:0000256" key="1">
    <source>
        <dbReference type="ARBA" id="ARBA00022737"/>
    </source>
</evidence>
<keyword evidence="1" id="KW-0677">Repeat</keyword>
<accession>G2R971</accession>
<sequence>MHALGSRSSAARSSSSSSVCLQCQFRLLVVSRTRARARARHHGISRCSSTSAIATPPAIENEENEAVGTQQLADEARTSPSDAASSTGPPPAARLLRPDPSRRRSHSLAMFQSIVERQARAPSIPGVSTGGTASIELVQDVARMQAMLEREGATLAAAYAYFDERIYPQIAKDPAGVPQIVKNQVAAVLLNRLALEKPRDFESGRLPSVTRITEVMIELDVLRPSAWATLVIELIQHIYRQTTVPDAYSSIQDYETAMARRDALLRDLLGAWKAFCAQRPTPESDSPVKQSKPASPGAGANPRQKLTLQQAFGELFPQHLVPNLLKPTFAAFATYKLLTDPVNRSRSIKGDAAPFLQMMQGLISRARPPRPGDFLPISDAFPDLPRFVWPKKQPDGGSGTSTQSMFVYRDKSTELRVTVHRQLGDAIKARNLGAVKKAWLEFWGEAAVPDASRVAQLVQHPDMFDYFILAYTVMRRPQQAIEVWKNMERIGIQATIKTWNSMLQGCINAGNAHGINTVWSRLVASGTKLDKAIWTARIHGLFVCGEPDAGIRALDEMAKIWAARQDPRYAAIAVQPTVEPVNAALAGLLRLKRDSDATKVLAWASRQGISPDIYTFNTLLRPLIRRGDMKGIDEVFDTMRSINIHADIATFTILLEGTLNHVGDLAPDQQVALVERILGAMKASGVEINMQAYAKMLHVLLREGDRAGAPVKAVLAHIWGRGLELTSHIYTMLAEHYFSRDPPDAAAVTALIENRRLRENRGIDRVFWERVVRGYCDAGELPRALDIFDRVLAAGSTVTLATLYDLLRSLVAAGDLAAARRVVEAGRKIGRAEEPGAGAGAGGLAEGAAGGRYWRHRFWHLAYHHGLLGDQLALRFREANEGSL</sequence>
<dbReference type="InterPro" id="IPR050667">
    <property type="entry name" value="PPR-containing_protein"/>
</dbReference>
<feature type="region of interest" description="Disordered" evidence="3">
    <location>
        <begin position="279"/>
        <end position="302"/>
    </location>
</feature>
<dbReference type="Pfam" id="PF01535">
    <property type="entry name" value="PPR"/>
    <property type="match status" value="1"/>
</dbReference>
<keyword evidence="5" id="KW-1185">Reference proteome</keyword>
<feature type="repeat" description="PPR" evidence="2">
    <location>
        <begin position="612"/>
        <end position="646"/>
    </location>
</feature>
<dbReference type="OrthoDB" id="185373at2759"/>
<feature type="compositionally biased region" description="Polar residues" evidence="3">
    <location>
        <begin position="67"/>
        <end position="87"/>
    </location>
</feature>
<dbReference type="Proteomes" id="UP000008181">
    <property type="component" value="Chromosome 4"/>
</dbReference>
<dbReference type="Gene3D" id="1.25.40.10">
    <property type="entry name" value="Tetratricopeptide repeat domain"/>
    <property type="match status" value="2"/>
</dbReference>
<dbReference type="Pfam" id="PF13812">
    <property type="entry name" value="PPR_3"/>
    <property type="match status" value="2"/>
</dbReference>
<evidence type="ECO:0008006" key="6">
    <source>
        <dbReference type="Google" id="ProtNLM"/>
    </source>
</evidence>
<organism evidence="4 5">
    <name type="scientific">Thermothielavioides terrestris (strain ATCC 38088 / NRRL 8126)</name>
    <name type="common">Thielavia terrestris</name>
    <dbReference type="NCBI Taxonomy" id="578455"/>
    <lineage>
        <taxon>Eukaryota</taxon>
        <taxon>Fungi</taxon>
        <taxon>Dikarya</taxon>
        <taxon>Ascomycota</taxon>
        <taxon>Pezizomycotina</taxon>
        <taxon>Sordariomycetes</taxon>
        <taxon>Sordariomycetidae</taxon>
        <taxon>Sordariales</taxon>
        <taxon>Chaetomiaceae</taxon>
        <taxon>Thermothielavioides</taxon>
        <taxon>Thermothielavioides terrestris</taxon>
    </lineage>
</organism>
<dbReference type="PANTHER" id="PTHR47939">
    <property type="entry name" value="MEMBRANE-ASSOCIATED SALT-INDUCIBLE PROTEIN-LIKE"/>
    <property type="match status" value="1"/>
</dbReference>
<dbReference type="AlphaFoldDB" id="G2R971"/>
<evidence type="ECO:0000313" key="5">
    <source>
        <dbReference type="Proteomes" id="UP000008181"/>
    </source>
</evidence>